<reference evidence="1" key="1">
    <citation type="submission" date="2024-09" db="EMBL/GenBank/DDBJ databases">
        <authorList>
            <person name="Liu J."/>
        </authorList>
    </citation>
    <scope>NUCLEOTIDE SEQUENCE</scope>
    <source>
        <strain evidence="1">NBU2967</strain>
    </source>
</reference>
<sequence length="739" mass="83880">MKESGKEILIALHNRWKLRLFLEIVLYAIGPTILCYFLGFNWIWTLGLFFCLLLILTVIKKPWRSTLNRLASYIDQKMKSVEHSSSLLLQPPEQLSSLARLQSQKVLRTLVSNDSSILPIKGLKRASIAAFLCIGIGFLFSKSGIAESLWSTKRDAFENGIIDFRPVDSLAVETLRPKVESQKVIISYPSYTGKRPVTTSNMNIRALEGSRLTWNIKFDSQVDSVILETNDKNRLMRLTDGFYIESSTLKEPGFYNFRFTDARGGTYASDLYALEVIRDQPPSLEIQGIKPFEAFEFAESKHLKLTALINDDYGIAAAEIIATVSKGSGESVKFREEKLAFDTEVIGSKKSLELSKKIDLDMLEMEPGDELYFYVEVLDTKRPTANSSRSETFFAVIKDTVSNHFAVEGTMGADLMPDYFRSQRQLIIDTEKLIADKGQLTEHEFNSTSNELGFDQKALRLKYGEFMGDEADSGIQGGQPSLDDDHSDTEDPLAEFTHDHDGDNEHNLVDHEHEEDDEENVKGDPLHDYLHNHDDPEESTLFTQSLKSKLQQAMAEMWDAELHLRLYTPEKSLPYQYKALKLIQEIKNSARIYVHRIGFDPPPIKEEVRLTGDIDEVNTFQKKAELEITPVYPNIREAIKIIEKLKNSDIAISQNDRSLFKMASNELAGKAIEEPGKYLSTLQGLKWLTEDIEITKGLLNRVQEGLFSVIPRSDPYTDSGALFTNDLDNLLLKELETYD</sequence>
<accession>A0ACC7LJ94</accession>
<organism evidence="1 2">
    <name type="scientific">Meishania litoralis</name>
    <dbReference type="NCBI Taxonomy" id="3434685"/>
    <lineage>
        <taxon>Bacteria</taxon>
        <taxon>Pseudomonadati</taxon>
        <taxon>Bacteroidota</taxon>
        <taxon>Flavobacteriia</taxon>
        <taxon>Flavobacteriales</taxon>
        <taxon>Flavobacteriaceae</taxon>
        <taxon>Meishania</taxon>
    </lineage>
</organism>
<proteinExistence type="predicted"/>
<keyword evidence="2" id="KW-1185">Reference proteome</keyword>
<name>A0ACC7LJ94_9FLAO</name>
<dbReference type="Proteomes" id="UP001595191">
    <property type="component" value="Unassembled WGS sequence"/>
</dbReference>
<dbReference type="EMBL" id="JBHFPV010000002">
    <property type="protein sequence ID" value="MFH6603634.1"/>
    <property type="molecule type" value="Genomic_DNA"/>
</dbReference>
<gene>
    <name evidence="1" type="ORF">ACEZ3G_09115</name>
</gene>
<comment type="caution">
    <text evidence="1">The sequence shown here is derived from an EMBL/GenBank/DDBJ whole genome shotgun (WGS) entry which is preliminary data.</text>
</comment>
<protein>
    <submittedName>
        <fullName evidence="1">DUF4175 family protein</fullName>
    </submittedName>
</protein>
<evidence type="ECO:0000313" key="1">
    <source>
        <dbReference type="EMBL" id="MFH6603634.1"/>
    </source>
</evidence>
<evidence type="ECO:0000313" key="2">
    <source>
        <dbReference type="Proteomes" id="UP001595191"/>
    </source>
</evidence>